<dbReference type="InterPro" id="IPR013762">
    <property type="entry name" value="Integrase-like_cat_sf"/>
</dbReference>
<dbReference type="Pfam" id="PF00589">
    <property type="entry name" value="Phage_integrase"/>
    <property type="match status" value="1"/>
</dbReference>
<dbReference type="RefSeq" id="WP_151542622.1">
    <property type="nucleotide sequence ID" value="NZ_WBMR01000080.1"/>
</dbReference>
<keyword evidence="1" id="KW-0233">DNA recombination</keyword>
<dbReference type="OrthoDB" id="1822491at2"/>
<dbReference type="InterPro" id="IPR011010">
    <property type="entry name" value="DNA_brk_join_enz"/>
</dbReference>
<gene>
    <name evidence="3" type="ORF">F9B16_25190</name>
</gene>
<dbReference type="EMBL" id="WBMR01000080">
    <property type="protein sequence ID" value="KAB2376459.1"/>
    <property type="molecule type" value="Genomic_DNA"/>
</dbReference>
<dbReference type="InterPro" id="IPR002104">
    <property type="entry name" value="Integrase_catalytic"/>
</dbReference>
<dbReference type="AlphaFoldDB" id="A0A6L3VP07"/>
<proteinExistence type="predicted"/>
<dbReference type="GO" id="GO:0006310">
    <property type="term" value="P:DNA recombination"/>
    <property type="evidence" value="ECO:0007669"/>
    <property type="project" value="UniProtKB-KW"/>
</dbReference>
<evidence type="ECO:0000259" key="2">
    <source>
        <dbReference type="PROSITE" id="PS51898"/>
    </source>
</evidence>
<dbReference type="Proteomes" id="UP000483004">
    <property type="component" value="Unassembled WGS sequence"/>
</dbReference>
<reference evidence="3 4" key="1">
    <citation type="submission" date="2019-09" db="EMBL/GenBank/DDBJ databases">
        <title>Actinomadura physcomitrii sp. nov., a novel actinomycete isolated from moss [Physcomitrium sphaericum (Ludw) Fuernr].</title>
        <authorList>
            <person name="Liu C."/>
            <person name="Zhuang X."/>
        </authorList>
    </citation>
    <scope>NUCLEOTIDE SEQUENCE [LARGE SCALE GENOMIC DNA]</scope>
    <source>
        <strain evidence="3 4">CYP1-1B</strain>
    </source>
</reference>
<dbReference type="GO" id="GO:0015074">
    <property type="term" value="P:DNA integration"/>
    <property type="evidence" value="ECO:0007669"/>
    <property type="project" value="InterPro"/>
</dbReference>
<evidence type="ECO:0000256" key="1">
    <source>
        <dbReference type="ARBA" id="ARBA00023172"/>
    </source>
</evidence>
<evidence type="ECO:0000313" key="4">
    <source>
        <dbReference type="Proteomes" id="UP000483004"/>
    </source>
</evidence>
<organism evidence="3 4">
    <name type="scientific">Actinomadura montaniterrae</name>
    <dbReference type="NCBI Taxonomy" id="1803903"/>
    <lineage>
        <taxon>Bacteria</taxon>
        <taxon>Bacillati</taxon>
        <taxon>Actinomycetota</taxon>
        <taxon>Actinomycetes</taxon>
        <taxon>Streptosporangiales</taxon>
        <taxon>Thermomonosporaceae</taxon>
        <taxon>Actinomadura</taxon>
    </lineage>
</organism>
<comment type="caution">
    <text evidence="3">The sequence shown here is derived from an EMBL/GenBank/DDBJ whole genome shotgun (WGS) entry which is preliminary data.</text>
</comment>
<dbReference type="SUPFAM" id="SSF56349">
    <property type="entry name" value="DNA breaking-rejoining enzymes"/>
    <property type="match status" value="1"/>
</dbReference>
<dbReference type="PROSITE" id="PS51898">
    <property type="entry name" value="TYR_RECOMBINASE"/>
    <property type="match status" value="1"/>
</dbReference>
<dbReference type="GO" id="GO:0003677">
    <property type="term" value="F:DNA binding"/>
    <property type="evidence" value="ECO:0007669"/>
    <property type="project" value="InterPro"/>
</dbReference>
<protein>
    <submittedName>
        <fullName evidence="3">Tyrosine-type recombinase/integrase</fullName>
    </submittedName>
</protein>
<feature type="domain" description="Tyr recombinase" evidence="2">
    <location>
        <begin position="1"/>
        <end position="118"/>
    </location>
</feature>
<name>A0A6L3VP07_9ACTN</name>
<accession>A0A6L3VP07</accession>
<sequence length="138" mass="15645">MSSFLCSGQILAKDPISNWFSCEQYQIVIFTTRQGTPISRTEWNRFVWKPALLRADVPATRENGFHALRHHFASVLLERGVDIRALAEFLGHAEPGFTLRTYTHLMPSSRDRMRKAIDDTWGTIPGASALDVPSREIS</sequence>
<evidence type="ECO:0000313" key="3">
    <source>
        <dbReference type="EMBL" id="KAB2376459.1"/>
    </source>
</evidence>
<keyword evidence="4" id="KW-1185">Reference proteome</keyword>
<dbReference type="Gene3D" id="1.10.443.10">
    <property type="entry name" value="Intergrase catalytic core"/>
    <property type="match status" value="1"/>
</dbReference>